<dbReference type="EMBL" id="KN834772">
    <property type="protein sequence ID" value="KIK61014.1"/>
    <property type="molecule type" value="Genomic_DNA"/>
</dbReference>
<name>A0A0D0CEP7_9AGAR</name>
<dbReference type="AlphaFoldDB" id="A0A0D0CEP7"/>
<dbReference type="HOGENOM" id="CLU_2312774_0_0_1"/>
<proteinExistence type="predicted"/>
<evidence type="ECO:0000313" key="1">
    <source>
        <dbReference type="EMBL" id="KIK61014.1"/>
    </source>
</evidence>
<organism evidence="1 2">
    <name type="scientific">Collybiopsis luxurians FD-317 M1</name>
    <dbReference type="NCBI Taxonomy" id="944289"/>
    <lineage>
        <taxon>Eukaryota</taxon>
        <taxon>Fungi</taxon>
        <taxon>Dikarya</taxon>
        <taxon>Basidiomycota</taxon>
        <taxon>Agaricomycotina</taxon>
        <taxon>Agaricomycetes</taxon>
        <taxon>Agaricomycetidae</taxon>
        <taxon>Agaricales</taxon>
        <taxon>Marasmiineae</taxon>
        <taxon>Omphalotaceae</taxon>
        <taxon>Collybiopsis</taxon>
        <taxon>Collybiopsis luxurians</taxon>
    </lineage>
</organism>
<keyword evidence="2" id="KW-1185">Reference proteome</keyword>
<protein>
    <submittedName>
        <fullName evidence="1">Uncharacterized protein</fullName>
    </submittedName>
</protein>
<feature type="non-terminal residue" evidence="1">
    <location>
        <position position="1"/>
    </location>
</feature>
<accession>A0A0D0CEP7</accession>
<gene>
    <name evidence="1" type="ORF">GYMLUDRAFT_166708</name>
</gene>
<dbReference type="OrthoDB" id="3009148at2759"/>
<evidence type="ECO:0000313" key="2">
    <source>
        <dbReference type="Proteomes" id="UP000053593"/>
    </source>
</evidence>
<dbReference type="Proteomes" id="UP000053593">
    <property type="component" value="Unassembled WGS sequence"/>
</dbReference>
<sequence length="100" mass="11451">TFGEFVMYILNPNLGLGTAQWHDFAIIPGQVIQILNWWNSTKNPKSVCNELNEWAVKHVCSCLAKQAQHVTREGKLKMAGRAIDKQLVLLFSFENIFNYL</sequence>
<reference evidence="1 2" key="1">
    <citation type="submission" date="2014-04" db="EMBL/GenBank/DDBJ databases">
        <title>Evolutionary Origins and Diversification of the Mycorrhizal Mutualists.</title>
        <authorList>
            <consortium name="DOE Joint Genome Institute"/>
            <consortium name="Mycorrhizal Genomics Consortium"/>
            <person name="Kohler A."/>
            <person name="Kuo A."/>
            <person name="Nagy L.G."/>
            <person name="Floudas D."/>
            <person name="Copeland A."/>
            <person name="Barry K.W."/>
            <person name="Cichocki N."/>
            <person name="Veneault-Fourrey C."/>
            <person name="LaButti K."/>
            <person name="Lindquist E.A."/>
            <person name="Lipzen A."/>
            <person name="Lundell T."/>
            <person name="Morin E."/>
            <person name="Murat C."/>
            <person name="Riley R."/>
            <person name="Ohm R."/>
            <person name="Sun H."/>
            <person name="Tunlid A."/>
            <person name="Henrissat B."/>
            <person name="Grigoriev I.V."/>
            <person name="Hibbett D.S."/>
            <person name="Martin F."/>
        </authorList>
    </citation>
    <scope>NUCLEOTIDE SEQUENCE [LARGE SCALE GENOMIC DNA]</scope>
    <source>
        <strain evidence="1 2">FD-317 M1</strain>
    </source>
</reference>